<dbReference type="Pfam" id="PF00078">
    <property type="entry name" value="RVT_1"/>
    <property type="match status" value="1"/>
</dbReference>
<evidence type="ECO:0000313" key="3">
    <source>
        <dbReference type="Proteomes" id="UP000499080"/>
    </source>
</evidence>
<gene>
    <name evidence="2" type="primary">TY3B-G_248</name>
    <name evidence="2" type="ORF">AVEN_14585_1</name>
</gene>
<dbReference type="Proteomes" id="UP000499080">
    <property type="component" value="Unassembled WGS sequence"/>
</dbReference>
<keyword evidence="3" id="KW-1185">Reference proteome</keyword>
<dbReference type="InterPro" id="IPR051320">
    <property type="entry name" value="Viral_Replic_Matur_Polypro"/>
</dbReference>
<dbReference type="InterPro" id="IPR000477">
    <property type="entry name" value="RT_dom"/>
</dbReference>
<dbReference type="AlphaFoldDB" id="A0A4Y2CGV4"/>
<dbReference type="InterPro" id="IPR043502">
    <property type="entry name" value="DNA/RNA_pol_sf"/>
</dbReference>
<evidence type="ECO:0000313" key="2">
    <source>
        <dbReference type="EMBL" id="GBM03086.1"/>
    </source>
</evidence>
<dbReference type="Gene3D" id="3.30.70.270">
    <property type="match status" value="2"/>
</dbReference>
<protein>
    <submittedName>
        <fullName evidence="2">Transposon Ty3-G Gag-Pol polyprotein</fullName>
    </submittedName>
</protein>
<name>A0A4Y2CGV4_ARAVE</name>
<dbReference type="PANTHER" id="PTHR33064:SF37">
    <property type="entry name" value="RIBONUCLEASE H"/>
    <property type="match status" value="1"/>
</dbReference>
<feature type="domain" description="Reverse transcriptase" evidence="1">
    <location>
        <begin position="1"/>
        <end position="58"/>
    </location>
</feature>
<sequence>MDFCVLYFDDVLVASASDIQHLERLKQVFQRFEEYGVRLNDSKCVLGNSSVKFLGYIVTSVGITPLPEKVSAITDFLEPSTVKELCRFLALINFYRRFVPNAARTKAVLNAYLKGANKNDKTPITWTEEARKSI</sequence>
<dbReference type="PANTHER" id="PTHR33064">
    <property type="entry name" value="POL PROTEIN"/>
    <property type="match status" value="1"/>
</dbReference>
<comment type="caution">
    <text evidence="2">The sequence shown here is derived from an EMBL/GenBank/DDBJ whole genome shotgun (WGS) entry which is preliminary data.</text>
</comment>
<dbReference type="PROSITE" id="PS50878">
    <property type="entry name" value="RT_POL"/>
    <property type="match status" value="1"/>
</dbReference>
<organism evidence="2 3">
    <name type="scientific">Araneus ventricosus</name>
    <name type="common">Orbweaver spider</name>
    <name type="synonym">Epeira ventricosa</name>
    <dbReference type="NCBI Taxonomy" id="182803"/>
    <lineage>
        <taxon>Eukaryota</taxon>
        <taxon>Metazoa</taxon>
        <taxon>Ecdysozoa</taxon>
        <taxon>Arthropoda</taxon>
        <taxon>Chelicerata</taxon>
        <taxon>Arachnida</taxon>
        <taxon>Araneae</taxon>
        <taxon>Araneomorphae</taxon>
        <taxon>Entelegynae</taxon>
        <taxon>Araneoidea</taxon>
        <taxon>Araneidae</taxon>
        <taxon>Araneus</taxon>
    </lineage>
</organism>
<dbReference type="SUPFAM" id="SSF56672">
    <property type="entry name" value="DNA/RNA polymerases"/>
    <property type="match status" value="1"/>
</dbReference>
<dbReference type="InterPro" id="IPR043128">
    <property type="entry name" value="Rev_trsase/Diguanyl_cyclase"/>
</dbReference>
<proteinExistence type="predicted"/>
<reference evidence="2 3" key="1">
    <citation type="journal article" date="2019" name="Sci. Rep.">
        <title>Orb-weaving spider Araneus ventricosus genome elucidates the spidroin gene catalogue.</title>
        <authorList>
            <person name="Kono N."/>
            <person name="Nakamura H."/>
            <person name="Ohtoshi R."/>
            <person name="Moran D.A.P."/>
            <person name="Shinohara A."/>
            <person name="Yoshida Y."/>
            <person name="Fujiwara M."/>
            <person name="Mori M."/>
            <person name="Tomita M."/>
            <person name="Arakawa K."/>
        </authorList>
    </citation>
    <scope>NUCLEOTIDE SEQUENCE [LARGE SCALE GENOMIC DNA]</scope>
</reference>
<dbReference type="EMBL" id="BGPR01000186">
    <property type="protein sequence ID" value="GBM03086.1"/>
    <property type="molecule type" value="Genomic_DNA"/>
</dbReference>
<dbReference type="GO" id="GO:0071897">
    <property type="term" value="P:DNA biosynthetic process"/>
    <property type="evidence" value="ECO:0007669"/>
    <property type="project" value="UniProtKB-ARBA"/>
</dbReference>
<evidence type="ECO:0000259" key="1">
    <source>
        <dbReference type="PROSITE" id="PS50878"/>
    </source>
</evidence>
<dbReference type="OrthoDB" id="6426130at2759"/>
<accession>A0A4Y2CGV4</accession>